<accession>A0A6P1W4H1</accession>
<keyword evidence="3" id="KW-1185">Reference proteome</keyword>
<organism evidence="2 3">
    <name type="scientific">Spirosoma endbachense</name>
    <dbReference type="NCBI Taxonomy" id="2666025"/>
    <lineage>
        <taxon>Bacteria</taxon>
        <taxon>Pseudomonadati</taxon>
        <taxon>Bacteroidota</taxon>
        <taxon>Cytophagia</taxon>
        <taxon>Cytophagales</taxon>
        <taxon>Cytophagaceae</taxon>
        <taxon>Spirosoma</taxon>
    </lineage>
</organism>
<evidence type="ECO:0000313" key="2">
    <source>
        <dbReference type="EMBL" id="QHV99222.1"/>
    </source>
</evidence>
<reference evidence="2 3" key="1">
    <citation type="submission" date="2019-11" db="EMBL/GenBank/DDBJ databases">
        <title>Spirosoma endbachense sp. nov., isolated from a natural salt meadow.</title>
        <authorList>
            <person name="Rojas J."/>
            <person name="Ambika Manirajan B."/>
            <person name="Ratering S."/>
            <person name="Suarez C."/>
            <person name="Geissler-Plaum R."/>
            <person name="Schnell S."/>
        </authorList>
    </citation>
    <scope>NUCLEOTIDE SEQUENCE [LARGE SCALE GENOMIC DNA]</scope>
    <source>
        <strain evidence="2 3">I-24</strain>
    </source>
</reference>
<evidence type="ECO:0000313" key="3">
    <source>
        <dbReference type="Proteomes" id="UP000464577"/>
    </source>
</evidence>
<sequence>MAKALQAGDLDCKLSLFTLDTHKNGKGESIGQSESPFVQNLSCRKRERGGVETGGDGSGSPAASRETAYGLVDFDIRYRMDLLPTMILYCEGIQYDILNIHAMAGTRRQWLTIETQKHD</sequence>
<gene>
    <name evidence="2" type="ORF">GJR95_31285</name>
</gene>
<dbReference type="Proteomes" id="UP000464577">
    <property type="component" value="Chromosome"/>
</dbReference>
<proteinExistence type="predicted"/>
<evidence type="ECO:0000256" key="1">
    <source>
        <dbReference type="SAM" id="MobiDB-lite"/>
    </source>
</evidence>
<dbReference type="RefSeq" id="WP_162389626.1">
    <property type="nucleotide sequence ID" value="NZ_CP045997.1"/>
</dbReference>
<protein>
    <recommendedName>
        <fullName evidence="4">Head-tail adaptor protein</fullName>
    </recommendedName>
</protein>
<dbReference type="EMBL" id="CP045997">
    <property type="protein sequence ID" value="QHV99222.1"/>
    <property type="molecule type" value="Genomic_DNA"/>
</dbReference>
<name>A0A6P1W4H1_9BACT</name>
<dbReference type="AlphaFoldDB" id="A0A6P1W4H1"/>
<dbReference type="Gene3D" id="2.40.10.270">
    <property type="entry name" value="Bacteriophage SPP1 head-tail adaptor protein"/>
    <property type="match status" value="1"/>
</dbReference>
<evidence type="ECO:0008006" key="4">
    <source>
        <dbReference type="Google" id="ProtNLM"/>
    </source>
</evidence>
<dbReference type="KEGG" id="senf:GJR95_31285"/>
<dbReference type="InterPro" id="IPR038666">
    <property type="entry name" value="SSP1_head-tail_sf"/>
</dbReference>
<feature type="region of interest" description="Disordered" evidence="1">
    <location>
        <begin position="44"/>
        <end position="64"/>
    </location>
</feature>